<dbReference type="RefSeq" id="WP_014801784.1">
    <property type="nucleotide sequence ID" value="NC_018020.1"/>
</dbReference>
<protein>
    <submittedName>
        <fullName evidence="2">VanW family protein</fullName>
    </submittedName>
</protein>
<dbReference type="KEGG" id="tpx:Turpa_0614"/>
<dbReference type="Proteomes" id="UP000006048">
    <property type="component" value="Chromosome"/>
</dbReference>
<evidence type="ECO:0000313" key="2">
    <source>
        <dbReference type="EMBL" id="AFM11266.1"/>
    </source>
</evidence>
<feature type="chain" id="PRO_5003686620" evidence="1">
    <location>
        <begin position="21"/>
        <end position="232"/>
    </location>
</feature>
<dbReference type="PANTHER" id="PTHR35788">
    <property type="entry name" value="EXPORTED PROTEIN-RELATED"/>
    <property type="match status" value="1"/>
</dbReference>
<name>I4B1V9_TURPD</name>
<organism evidence="2 3">
    <name type="scientific">Turneriella parva (strain ATCC BAA-1111 / DSM 21527 / NCTC 11395 / H)</name>
    <name type="common">Leptospira parva</name>
    <dbReference type="NCBI Taxonomy" id="869212"/>
    <lineage>
        <taxon>Bacteria</taxon>
        <taxon>Pseudomonadati</taxon>
        <taxon>Spirochaetota</taxon>
        <taxon>Spirochaetia</taxon>
        <taxon>Leptospirales</taxon>
        <taxon>Leptospiraceae</taxon>
        <taxon>Turneriella</taxon>
    </lineage>
</organism>
<dbReference type="InterPro" id="IPR052913">
    <property type="entry name" value="Glycopeptide_resist_protein"/>
</dbReference>
<dbReference type="InterPro" id="IPR007391">
    <property type="entry name" value="Vancomycin_resist_VanW"/>
</dbReference>
<evidence type="ECO:0000256" key="1">
    <source>
        <dbReference type="SAM" id="SignalP"/>
    </source>
</evidence>
<dbReference type="Pfam" id="PF04294">
    <property type="entry name" value="VanW"/>
    <property type="match status" value="1"/>
</dbReference>
<evidence type="ECO:0000313" key="3">
    <source>
        <dbReference type="Proteomes" id="UP000006048"/>
    </source>
</evidence>
<dbReference type="STRING" id="869212.Turpa_0614"/>
<dbReference type="EMBL" id="CP002959">
    <property type="protein sequence ID" value="AFM11266.1"/>
    <property type="molecule type" value="Genomic_DNA"/>
</dbReference>
<dbReference type="PANTHER" id="PTHR35788:SF1">
    <property type="entry name" value="EXPORTED PROTEIN"/>
    <property type="match status" value="1"/>
</dbReference>
<dbReference type="HOGENOM" id="CLU_075501_0_0_12"/>
<feature type="signal peptide" evidence="1">
    <location>
        <begin position="1"/>
        <end position="20"/>
    </location>
</feature>
<keyword evidence="1" id="KW-0732">Signal</keyword>
<sequence length="232" mass="25119">MRVLIPFTLILLTAASTLSALQKKVTLPITRYSYPVTANLDRAAATLKTITIAPGATFSLNDALGPRNAATGYRMAPVFGGNGVSLSEFGGGLCMVSSIVYNVALAAGLEILERHPHQRVVRYVAPGLDAALDYGRKDLKVRNPHSTPVSFRLTRHGKYLTAELFAEGTESASIRIEREVAQDQIPGSLEPGFRVRTLRVYTAHDATPVKKEILSQDTFLPIDAASEGDLQR</sequence>
<gene>
    <name evidence="2" type="ordered locus">Turpa_0614</name>
</gene>
<reference evidence="2 3" key="1">
    <citation type="submission" date="2012-06" db="EMBL/GenBank/DDBJ databases">
        <title>The complete chromosome of genome of Turneriella parva DSM 21527.</title>
        <authorList>
            <consortium name="US DOE Joint Genome Institute (JGI-PGF)"/>
            <person name="Lucas S."/>
            <person name="Han J."/>
            <person name="Lapidus A."/>
            <person name="Bruce D."/>
            <person name="Goodwin L."/>
            <person name="Pitluck S."/>
            <person name="Peters L."/>
            <person name="Kyrpides N."/>
            <person name="Mavromatis K."/>
            <person name="Ivanova N."/>
            <person name="Mikhailova N."/>
            <person name="Chertkov O."/>
            <person name="Detter J.C."/>
            <person name="Tapia R."/>
            <person name="Han C."/>
            <person name="Land M."/>
            <person name="Hauser L."/>
            <person name="Markowitz V."/>
            <person name="Cheng J.-F."/>
            <person name="Hugenholtz P."/>
            <person name="Woyke T."/>
            <person name="Wu D."/>
            <person name="Gronow S."/>
            <person name="Wellnitz S."/>
            <person name="Brambilla E."/>
            <person name="Klenk H.-P."/>
            <person name="Eisen J.A."/>
        </authorList>
    </citation>
    <scope>NUCLEOTIDE SEQUENCE [LARGE SCALE GENOMIC DNA]</scope>
    <source>
        <strain evidence="3">ATCC BAA-1111 / DSM 21527 / NCTC 11395 / H</strain>
    </source>
</reference>
<dbReference type="OrthoDB" id="9813301at2"/>
<dbReference type="AlphaFoldDB" id="I4B1V9"/>
<accession>I4B1V9</accession>
<proteinExistence type="predicted"/>
<keyword evidence="3" id="KW-1185">Reference proteome</keyword>